<dbReference type="InterPro" id="IPR014030">
    <property type="entry name" value="Ketoacyl_synth_N"/>
</dbReference>
<dbReference type="EMBL" id="KN714670">
    <property type="protein sequence ID" value="KUI53776.1"/>
    <property type="molecule type" value="Genomic_DNA"/>
</dbReference>
<evidence type="ECO:0000259" key="4">
    <source>
        <dbReference type="Pfam" id="PF16073"/>
    </source>
</evidence>
<keyword evidence="2" id="KW-0597">Phosphoprotein</keyword>
<protein>
    <submittedName>
        <fullName evidence="5">Polyketide synthase PksM</fullName>
    </submittedName>
</protein>
<proteinExistence type="predicted"/>
<dbReference type="GO" id="GO:0044550">
    <property type="term" value="P:secondary metabolite biosynthetic process"/>
    <property type="evidence" value="ECO:0007669"/>
    <property type="project" value="TreeGrafter"/>
</dbReference>
<dbReference type="PANTHER" id="PTHR43775:SF37">
    <property type="entry name" value="SI:DKEY-61P9.11"/>
    <property type="match status" value="1"/>
</dbReference>
<accession>A0A194UQ62</accession>
<dbReference type="Pfam" id="PF00109">
    <property type="entry name" value="ketoacyl-synt"/>
    <property type="match status" value="1"/>
</dbReference>
<gene>
    <name evidence="5" type="ORF">VP1G_01076</name>
</gene>
<dbReference type="GO" id="GO:0006633">
    <property type="term" value="P:fatty acid biosynthetic process"/>
    <property type="evidence" value="ECO:0007669"/>
    <property type="project" value="TreeGrafter"/>
</dbReference>
<dbReference type="Gene3D" id="3.40.47.10">
    <property type="match status" value="1"/>
</dbReference>
<dbReference type="GO" id="GO:0004312">
    <property type="term" value="F:fatty acid synthase activity"/>
    <property type="evidence" value="ECO:0007669"/>
    <property type="project" value="TreeGrafter"/>
</dbReference>
<keyword evidence="1" id="KW-0596">Phosphopantetheine</keyword>
<dbReference type="InterPro" id="IPR050091">
    <property type="entry name" value="PKS_NRPS_Biosynth_Enz"/>
</dbReference>
<dbReference type="InterPro" id="IPR001227">
    <property type="entry name" value="Ac_transferase_dom_sf"/>
</dbReference>
<evidence type="ECO:0000313" key="6">
    <source>
        <dbReference type="Proteomes" id="UP000078576"/>
    </source>
</evidence>
<keyword evidence="6" id="KW-1185">Reference proteome</keyword>
<dbReference type="Pfam" id="PF16073">
    <property type="entry name" value="SAT"/>
    <property type="match status" value="1"/>
</dbReference>
<name>A0A194UQ62_CYTMA</name>
<dbReference type="AlphaFoldDB" id="A0A194UQ62"/>
<feature type="domain" description="Beta-ketoacyl synthase-like N-terminal" evidence="3">
    <location>
        <begin position="297"/>
        <end position="393"/>
    </location>
</feature>
<dbReference type="STRING" id="694573.A0A194UQ62"/>
<dbReference type="SUPFAM" id="SSF53901">
    <property type="entry name" value="Thiolase-like"/>
    <property type="match status" value="1"/>
</dbReference>
<evidence type="ECO:0000313" key="5">
    <source>
        <dbReference type="EMBL" id="KUI53776.1"/>
    </source>
</evidence>
<dbReference type="InterPro" id="IPR016039">
    <property type="entry name" value="Thiolase-like"/>
</dbReference>
<evidence type="ECO:0000256" key="2">
    <source>
        <dbReference type="ARBA" id="ARBA00022553"/>
    </source>
</evidence>
<organism evidence="5 6">
    <name type="scientific">Cytospora mali</name>
    <name type="common">Apple Valsa canker fungus</name>
    <name type="synonym">Valsa mali</name>
    <dbReference type="NCBI Taxonomy" id="578113"/>
    <lineage>
        <taxon>Eukaryota</taxon>
        <taxon>Fungi</taxon>
        <taxon>Dikarya</taxon>
        <taxon>Ascomycota</taxon>
        <taxon>Pezizomycotina</taxon>
        <taxon>Sordariomycetes</taxon>
        <taxon>Sordariomycetidae</taxon>
        <taxon>Diaporthales</taxon>
        <taxon>Cytosporaceae</taxon>
        <taxon>Cytospora</taxon>
    </lineage>
</organism>
<sequence>MSKASLTSDVLLFGAQGASSDAAATRLLDDIRKSGDAETKQLVDDFLQGCFEAFHSELDKLADREQCVLEASVWKKLDKAETLVTCPPGCQSNAVVECVNLYVHQMLDLLAYMCQASRDGEVVMAQAAGVCSGILPAVLAASFPSWPSAHFVDYAINAFRVAFWIGVRSSLARWKCMQGNAWDMNNAWALSIRGCGPDQLHDLVDDSNKANPTAPIRCWKSPLRHILVDIIHWKQTWDYLEATTLSTGSSTAPIRLVFVGPNTTALRLSWNSLQVKLDVEVTTSTSVFQSPPSQVDNIAIVGMSVNLPCGEGITQFWDTLKNGTSAVSERFLPVHILPRFDISRYNVPVEGVATTGKSRPSMQVKHGNFLRDPFAFDNVFFEISPREAKSMDP</sequence>
<feature type="domain" description="Starter acyltransferase (SAT)" evidence="4">
    <location>
        <begin position="27"/>
        <end position="216"/>
    </location>
</feature>
<dbReference type="InterPro" id="IPR032088">
    <property type="entry name" value="SAT"/>
</dbReference>
<dbReference type="PANTHER" id="PTHR43775">
    <property type="entry name" value="FATTY ACID SYNTHASE"/>
    <property type="match status" value="1"/>
</dbReference>
<evidence type="ECO:0000259" key="3">
    <source>
        <dbReference type="Pfam" id="PF00109"/>
    </source>
</evidence>
<dbReference type="OrthoDB" id="5427394at2759"/>
<reference evidence="6" key="1">
    <citation type="submission" date="2014-12" db="EMBL/GenBank/DDBJ databases">
        <title>Genome Sequence of Valsa Canker Pathogens Uncovers a Specific Adaption of Colonization on Woody Bark.</title>
        <authorList>
            <person name="Yin Z."/>
            <person name="Liu H."/>
            <person name="Gao X."/>
            <person name="Li Z."/>
            <person name="Song N."/>
            <person name="Ke X."/>
            <person name="Dai Q."/>
            <person name="Wu Y."/>
            <person name="Sun Y."/>
            <person name="Xu J.-R."/>
            <person name="Kang Z.K."/>
            <person name="Wang L."/>
            <person name="Huang L."/>
        </authorList>
    </citation>
    <scope>NUCLEOTIDE SEQUENCE [LARGE SCALE GENOMIC DNA]</scope>
    <source>
        <strain evidence="6">SXYL134</strain>
    </source>
</reference>
<dbReference type="Proteomes" id="UP000078576">
    <property type="component" value="Unassembled WGS sequence"/>
</dbReference>
<dbReference type="Gene3D" id="3.40.366.10">
    <property type="entry name" value="Malonyl-Coenzyme A Acyl Carrier Protein, domain 2"/>
    <property type="match status" value="1"/>
</dbReference>
<evidence type="ECO:0000256" key="1">
    <source>
        <dbReference type="ARBA" id="ARBA00022450"/>
    </source>
</evidence>